<sequence length="555" mass="61327">MLSVRPKKGRWRATRQSRRLSRLTTSPASLPLCSSHLSAQLAIHLFFHQVNMPADKDKPDLSFDQEIRLAIPDLPEGARRFLLLGSDKKRKRAATETAKKASTGPARKRAASDVGSTVDTTEVLSDDNSRSVTPNKGKLGYGNNNSSSDDNDKPEGTAYILVEVPRVPALAPARGSSRSKARASEPTMSSVQRGPFFFPLSISYDSFLEALAASTPCGRDRLVVNKLFWRFDKPKNSGLKALSDSAGFKAMMKALNERNKDHVIHIHMPRPKENEDQVDEKGDNPEFKLDDDEGKFNPGQAREQAMGLDAGSEEALDQLKEKFPVGNCPKFPEMRVYAKDGIYWELNDLRLRVWAVHMHKGTATIDNPPASTHFSLKASIKKIPSQPDVAPVAQPTIPNYMNAVFPPQGPYPPFNPFAAMFPGYMNPFHPFPIPAGAHPFGPPMPNPMPVPAQHVDPIHRPVTPVTGQADAVILSPGVPFPIDVSLHDFCARYNISMADMAKLETLEVIPGDKAVELLGREDWGAAGFSKLAWDRFLVKHRLFRQDVAAGKWEHD</sequence>
<organism evidence="1 2">
    <name type="scientific">Artomyces pyxidatus</name>
    <dbReference type="NCBI Taxonomy" id="48021"/>
    <lineage>
        <taxon>Eukaryota</taxon>
        <taxon>Fungi</taxon>
        <taxon>Dikarya</taxon>
        <taxon>Basidiomycota</taxon>
        <taxon>Agaricomycotina</taxon>
        <taxon>Agaricomycetes</taxon>
        <taxon>Russulales</taxon>
        <taxon>Auriscalpiaceae</taxon>
        <taxon>Artomyces</taxon>
    </lineage>
</organism>
<dbReference type="EMBL" id="MU277209">
    <property type="protein sequence ID" value="KAI0062013.1"/>
    <property type="molecule type" value="Genomic_DNA"/>
</dbReference>
<comment type="caution">
    <text evidence="1">The sequence shown here is derived from an EMBL/GenBank/DDBJ whole genome shotgun (WGS) entry which is preliminary data.</text>
</comment>
<protein>
    <submittedName>
        <fullName evidence="1">Uncharacterized protein</fullName>
    </submittedName>
</protein>
<gene>
    <name evidence="1" type="ORF">BV25DRAFT_686607</name>
</gene>
<name>A0ACB8T0K3_9AGAM</name>
<accession>A0ACB8T0K3</accession>
<dbReference type="Proteomes" id="UP000814140">
    <property type="component" value="Unassembled WGS sequence"/>
</dbReference>
<reference evidence="1" key="1">
    <citation type="submission" date="2021-03" db="EMBL/GenBank/DDBJ databases">
        <authorList>
            <consortium name="DOE Joint Genome Institute"/>
            <person name="Ahrendt S."/>
            <person name="Looney B.P."/>
            <person name="Miyauchi S."/>
            <person name="Morin E."/>
            <person name="Drula E."/>
            <person name="Courty P.E."/>
            <person name="Chicoki N."/>
            <person name="Fauchery L."/>
            <person name="Kohler A."/>
            <person name="Kuo A."/>
            <person name="Labutti K."/>
            <person name="Pangilinan J."/>
            <person name="Lipzen A."/>
            <person name="Riley R."/>
            <person name="Andreopoulos W."/>
            <person name="He G."/>
            <person name="Johnson J."/>
            <person name="Barry K.W."/>
            <person name="Grigoriev I.V."/>
            <person name="Nagy L."/>
            <person name="Hibbett D."/>
            <person name="Henrissat B."/>
            <person name="Matheny P.B."/>
            <person name="Labbe J."/>
            <person name="Martin F."/>
        </authorList>
    </citation>
    <scope>NUCLEOTIDE SEQUENCE</scope>
    <source>
        <strain evidence="1">HHB10654</strain>
    </source>
</reference>
<reference evidence="1" key="2">
    <citation type="journal article" date="2022" name="New Phytol.">
        <title>Evolutionary transition to the ectomycorrhizal habit in the genomes of a hyperdiverse lineage of mushroom-forming fungi.</title>
        <authorList>
            <person name="Looney B."/>
            <person name="Miyauchi S."/>
            <person name="Morin E."/>
            <person name="Drula E."/>
            <person name="Courty P.E."/>
            <person name="Kohler A."/>
            <person name="Kuo A."/>
            <person name="LaButti K."/>
            <person name="Pangilinan J."/>
            <person name="Lipzen A."/>
            <person name="Riley R."/>
            <person name="Andreopoulos W."/>
            <person name="He G."/>
            <person name="Johnson J."/>
            <person name="Nolan M."/>
            <person name="Tritt A."/>
            <person name="Barry K.W."/>
            <person name="Grigoriev I.V."/>
            <person name="Nagy L.G."/>
            <person name="Hibbett D."/>
            <person name="Henrissat B."/>
            <person name="Matheny P.B."/>
            <person name="Labbe J."/>
            <person name="Martin F.M."/>
        </authorList>
    </citation>
    <scope>NUCLEOTIDE SEQUENCE</scope>
    <source>
        <strain evidence="1">HHB10654</strain>
    </source>
</reference>
<keyword evidence="2" id="KW-1185">Reference proteome</keyword>
<proteinExistence type="predicted"/>
<evidence type="ECO:0000313" key="2">
    <source>
        <dbReference type="Proteomes" id="UP000814140"/>
    </source>
</evidence>
<evidence type="ECO:0000313" key="1">
    <source>
        <dbReference type="EMBL" id="KAI0062013.1"/>
    </source>
</evidence>